<reference evidence="3 4" key="1">
    <citation type="submission" date="2023-08" db="EMBL/GenBank/DDBJ databases">
        <title>Black Yeasts Isolated from many extreme environments.</title>
        <authorList>
            <person name="Coleine C."/>
            <person name="Stajich J.E."/>
            <person name="Selbmann L."/>
        </authorList>
    </citation>
    <scope>NUCLEOTIDE SEQUENCE [LARGE SCALE GENOMIC DNA]</scope>
    <source>
        <strain evidence="3 4">CCFEE 5935</strain>
    </source>
</reference>
<accession>A0AAV9PDF9</accession>
<evidence type="ECO:0000313" key="4">
    <source>
        <dbReference type="Proteomes" id="UP001337655"/>
    </source>
</evidence>
<protein>
    <recommendedName>
        <fullName evidence="2">Ubiquitin-like domain-containing protein</fullName>
    </recommendedName>
</protein>
<sequence>MALPTSSQKLEHSLSKTAAVRRAFDTIFISRQTLHTDYVQQLTISFQRTLRVGESAKDKTLPGLGTLQVYSTKAHEGRFPKDADGEESYFIAMYQREAMWINFSSKEPFLVRILTDGRNVISGAPADERGKRYNLRSKEEKTHDHIVTGEQSWVGGITKAGGKVRQFVARPLNDSYVVNAPVTGEEVAAGHVLRFEITPSNVFPPSKHLEAGATALPDGVRPWTIYVPFMAGGSEPFLVLPSHTILDLKHMVHRRRGLPPISQRYMFQGKMLDDGLSLTETKLYHEATVQFIVRSAGGHLAFESDMSIPSGVCASESGEHDASIWEPDYGTAFNVHILDSVSFRAITGSLPPTTSITRKVYNAHEFPFPESQEGQEEVRDMGRFRKGCHVCGPWNVGSSGDENKSEETQDTEEETKETEKLEETEES</sequence>
<name>A0AAV9PDF9_9PEZI</name>
<dbReference type="AlphaFoldDB" id="A0AAV9PDF9"/>
<dbReference type="InterPro" id="IPR000626">
    <property type="entry name" value="Ubiquitin-like_dom"/>
</dbReference>
<gene>
    <name evidence="3" type="ORF">LTR77_004327</name>
</gene>
<dbReference type="PROSITE" id="PS50053">
    <property type="entry name" value="UBIQUITIN_2"/>
    <property type="match status" value="1"/>
</dbReference>
<dbReference type="RefSeq" id="XP_064660211.1">
    <property type="nucleotide sequence ID" value="XM_064801581.1"/>
</dbReference>
<evidence type="ECO:0000313" key="3">
    <source>
        <dbReference type="EMBL" id="KAK5171183.1"/>
    </source>
</evidence>
<dbReference type="SMART" id="SM00213">
    <property type="entry name" value="UBQ"/>
    <property type="match status" value="1"/>
</dbReference>
<dbReference type="EMBL" id="JAVRRT010000006">
    <property type="protein sequence ID" value="KAK5171183.1"/>
    <property type="molecule type" value="Genomic_DNA"/>
</dbReference>
<keyword evidence="4" id="KW-1185">Reference proteome</keyword>
<feature type="domain" description="Ubiquitin-like" evidence="2">
    <location>
        <begin position="223"/>
        <end position="298"/>
    </location>
</feature>
<dbReference type="CDD" id="cd17039">
    <property type="entry name" value="Ubl_ubiquitin_like"/>
    <property type="match status" value="1"/>
</dbReference>
<dbReference type="GeneID" id="89925673"/>
<evidence type="ECO:0000259" key="2">
    <source>
        <dbReference type="PROSITE" id="PS50053"/>
    </source>
</evidence>
<feature type="region of interest" description="Disordered" evidence="1">
    <location>
        <begin position="392"/>
        <end position="427"/>
    </location>
</feature>
<organism evidence="3 4">
    <name type="scientific">Saxophila tyrrhenica</name>
    <dbReference type="NCBI Taxonomy" id="1690608"/>
    <lineage>
        <taxon>Eukaryota</taxon>
        <taxon>Fungi</taxon>
        <taxon>Dikarya</taxon>
        <taxon>Ascomycota</taxon>
        <taxon>Pezizomycotina</taxon>
        <taxon>Dothideomycetes</taxon>
        <taxon>Dothideomycetidae</taxon>
        <taxon>Mycosphaerellales</taxon>
        <taxon>Extremaceae</taxon>
        <taxon>Saxophila</taxon>
    </lineage>
</organism>
<dbReference type="InterPro" id="IPR029071">
    <property type="entry name" value="Ubiquitin-like_domsf"/>
</dbReference>
<dbReference type="SUPFAM" id="SSF54236">
    <property type="entry name" value="Ubiquitin-like"/>
    <property type="match status" value="1"/>
</dbReference>
<feature type="compositionally biased region" description="Acidic residues" evidence="1">
    <location>
        <begin position="408"/>
        <end position="427"/>
    </location>
</feature>
<comment type="caution">
    <text evidence="3">The sequence shown here is derived from an EMBL/GenBank/DDBJ whole genome shotgun (WGS) entry which is preliminary data.</text>
</comment>
<proteinExistence type="predicted"/>
<dbReference type="Pfam" id="PF00240">
    <property type="entry name" value="ubiquitin"/>
    <property type="match status" value="1"/>
</dbReference>
<evidence type="ECO:0000256" key="1">
    <source>
        <dbReference type="SAM" id="MobiDB-lite"/>
    </source>
</evidence>
<dbReference type="Proteomes" id="UP001337655">
    <property type="component" value="Unassembled WGS sequence"/>
</dbReference>
<dbReference type="Gene3D" id="3.10.20.90">
    <property type="entry name" value="Phosphatidylinositol 3-kinase Catalytic Subunit, Chain A, domain 1"/>
    <property type="match status" value="1"/>
</dbReference>